<dbReference type="Proteomes" id="UP000613266">
    <property type="component" value="Unassembled WGS sequence"/>
</dbReference>
<dbReference type="InterPro" id="IPR011990">
    <property type="entry name" value="TPR-like_helical_dom_sf"/>
</dbReference>
<dbReference type="PANTHER" id="PTHR44688:SF16">
    <property type="entry name" value="DNA-BINDING TRANSCRIPTIONAL ACTIVATOR DEVR_DOSR"/>
    <property type="match status" value="1"/>
</dbReference>
<accession>A0A931NF81</accession>
<dbReference type="GO" id="GO:0003677">
    <property type="term" value="F:DNA binding"/>
    <property type="evidence" value="ECO:0007669"/>
    <property type="project" value="UniProtKB-KW"/>
</dbReference>
<keyword evidence="3" id="KW-0804">Transcription</keyword>
<evidence type="ECO:0000259" key="4">
    <source>
        <dbReference type="PROSITE" id="PS50043"/>
    </source>
</evidence>
<name>A0A931NF81_9BURK</name>
<dbReference type="GO" id="GO:0006355">
    <property type="term" value="P:regulation of DNA-templated transcription"/>
    <property type="evidence" value="ECO:0007669"/>
    <property type="project" value="InterPro"/>
</dbReference>
<dbReference type="EMBL" id="JAEDAK010000001">
    <property type="protein sequence ID" value="MBH9575358.1"/>
    <property type="molecule type" value="Genomic_DNA"/>
</dbReference>
<reference evidence="5" key="1">
    <citation type="submission" date="2020-12" db="EMBL/GenBank/DDBJ databases">
        <title>The genome sequence of Inhella sp. 1Y17.</title>
        <authorList>
            <person name="Liu Y."/>
        </authorList>
    </citation>
    <scope>NUCLEOTIDE SEQUENCE</scope>
    <source>
        <strain evidence="5">1Y17</strain>
    </source>
</reference>
<dbReference type="Gene3D" id="1.10.10.10">
    <property type="entry name" value="Winged helix-like DNA-binding domain superfamily/Winged helix DNA-binding domain"/>
    <property type="match status" value="1"/>
</dbReference>
<dbReference type="PROSITE" id="PS50043">
    <property type="entry name" value="HTH_LUXR_2"/>
    <property type="match status" value="1"/>
</dbReference>
<evidence type="ECO:0000256" key="1">
    <source>
        <dbReference type="ARBA" id="ARBA00023015"/>
    </source>
</evidence>
<sequence>MPTLDTSAWARLWQAGRAALGDALRAGAPLGLAPPDQQALQRLWLLEAERLPHEAERLGRSAPLDDAALQHLVEARCAQMYDVPADALRHAQQALDTLQARDPQHPLCLHARFALGFAWLECGHPARALPLVQQLLREAHRDHLPLLQLDALHLLARCADELGQPEPRAAALAHAQALVAQCPEVAGLPAWDSLQRLAWRLALSQGPQPAPPGQGFASQALAALRTLVDGPREGLSTQLLALRQTALLRYLPRKWRLELAWLESSQGRGLPPWEPADDLYGLQAQVLAAGHRLRQGQALPELQALRSTLAARQLQRLEQRLALVQALATADADSLQAWLQHPAAEVLDLFWLAGPALPLLRSLQRLPATPPALLAGLQPLIERLLGPQAPPARRPPPADLTAREWQVLQLIGQQLSNEQIAHQLHLSLATVKTHINRLYAKLALGSRDQAVLRARQLQSS</sequence>
<evidence type="ECO:0000313" key="6">
    <source>
        <dbReference type="Proteomes" id="UP000613266"/>
    </source>
</evidence>
<evidence type="ECO:0000256" key="2">
    <source>
        <dbReference type="ARBA" id="ARBA00023125"/>
    </source>
</evidence>
<dbReference type="InterPro" id="IPR000792">
    <property type="entry name" value="Tscrpt_reg_LuxR_C"/>
</dbReference>
<evidence type="ECO:0000256" key="3">
    <source>
        <dbReference type="ARBA" id="ARBA00023163"/>
    </source>
</evidence>
<dbReference type="Pfam" id="PF00196">
    <property type="entry name" value="GerE"/>
    <property type="match status" value="1"/>
</dbReference>
<dbReference type="RefSeq" id="WP_198108983.1">
    <property type="nucleotide sequence ID" value="NZ_JAEDAK010000001.1"/>
</dbReference>
<dbReference type="AlphaFoldDB" id="A0A931NF81"/>
<dbReference type="CDD" id="cd06170">
    <property type="entry name" value="LuxR_C_like"/>
    <property type="match status" value="1"/>
</dbReference>
<dbReference type="SUPFAM" id="SSF46894">
    <property type="entry name" value="C-terminal effector domain of the bipartite response regulators"/>
    <property type="match status" value="1"/>
</dbReference>
<proteinExistence type="predicted"/>
<keyword evidence="2" id="KW-0238">DNA-binding</keyword>
<keyword evidence="6" id="KW-1185">Reference proteome</keyword>
<dbReference type="InterPro" id="IPR016032">
    <property type="entry name" value="Sig_transdc_resp-reg_C-effctor"/>
</dbReference>
<feature type="domain" description="HTH luxR-type" evidence="4">
    <location>
        <begin position="393"/>
        <end position="458"/>
    </location>
</feature>
<keyword evidence="1" id="KW-0805">Transcription regulation</keyword>
<gene>
    <name evidence="5" type="ORF">I7X39_00430</name>
</gene>
<dbReference type="InterPro" id="IPR036388">
    <property type="entry name" value="WH-like_DNA-bd_sf"/>
</dbReference>
<protein>
    <submittedName>
        <fullName evidence="5">Response regulator transcription factor</fullName>
    </submittedName>
</protein>
<dbReference type="SUPFAM" id="SSF48452">
    <property type="entry name" value="TPR-like"/>
    <property type="match status" value="1"/>
</dbReference>
<dbReference type="SMART" id="SM00421">
    <property type="entry name" value="HTH_LUXR"/>
    <property type="match status" value="1"/>
</dbReference>
<dbReference type="PANTHER" id="PTHR44688">
    <property type="entry name" value="DNA-BINDING TRANSCRIPTIONAL ACTIVATOR DEVR_DOSR"/>
    <property type="match status" value="1"/>
</dbReference>
<dbReference type="Gene3D" id="1.25.40.10">
    <property type="entry name" value="Tetratricopeptide repeat domain"/>
    <property type="match status" value="1"/>
</dbReference>
<evidence type="ECO:0000313" key="5">
    <source>
        <dbReference type="EMBL" id="MBH9575358.1"/>
    </source>
</evidence>
<dbReference type="PRINTS" id="PR00038">
    <property type="entry name" value="HTHLUXR"/>
</dbReference>
<comment type="caution">
    <text evidence="5">The sequence shown here is derived from an EMBL/GenBank/DDBJ whole genome shotgun (WGS) entry which is preliminary data.</text>
</comment>
<organism evidence="5 6">
    <name type="scientific">Inhella proteolytica</name>
    <dbReference type="NCBI Taxonomy" id="2795029"/>
    <lineage>
        <taxon>Bacteria</taxon>
        <taxon>Pseudomonadati</taxon>
        <taxon>Pseudomonadota</taxon>
        <taxon>Betaproteobacteria</taxon>
        <taxon>Burkholderiales</taxon>
        <taxon>Sphaerotilaceae</taxon>
        <taxon>Inhella</taxon>
    </lineage>
</organism>